<evidence type="ECO:0000313" key="7">
    <source>
        <dbReference type="Proteomes" id="UP000011116"/>
    </source>
</evidence>
<dbReference type="GO" id="GO:0009055">
    <property type="term" value="F:electron transfer activity"/>
    <property type="evidence" value="ECO:0007669"/>
    <property type="project" value="InterPro"/>
</dbReference>
<evidence type="ECO:0000256" key="3">
    <source>
        <dbReference type="ARBA" id="ARBA00023157"/>
    </source>
</evidence>
<dbReference type="InParanoid" id="M0WV80"/>
<keyword evidence="3" id="KW-1015">Disulfide bond</keyword>
<evidence type="ECO:0000256" key="4">
    <source>
        <dbReference type="ARBA" id="ARBA00082491"/>
    </source>
</evidence>
<reference evidence="6" key="2">
    <citation type="submission" date="2020-10" db="EMBL/GenBank/DDBJ databases">
        <authorList>
            <person name="Scholz U."/>
            <person name="Mascher M."/>
            <person name="Fiebig A."/>
        </authorList>
    </citation>
    <scope>NUCLEOTIDE SEQUENCE [LARGE SCALE GENOMIC DNA]</scope>
    <source>
        <strain evidence="6">cv. Morex</strain>
    </source>
</reference>
<organism evidence="6 7">
    <name type="scientific">Hordeum vulgare subsp. vulgare</name>
    <name type="common">Domesticated barley</name>
    <dbReference type="NCBI Taxonomy" id="112509"/>
    <lineage>
        <taxon>Eukaryota</taxon>
        <taxon>Viridiplantae</taxon>
        <taxon>Streptophyta</taxon>
        <taxon>Embryophyta</taxon>
        <taxon>Tracheophyta</taxon>
        <taxon>Spermatophyta</taxon>
        <taxon>Magnoliopsida</taxon>
        <taxon>Liliopsida</taxon>
        <taxon>Poales</taxon>
        <taxon>Poaceae</taxon>
        <taxon>BOP clade</taxon>
        <taxon>Pooideae</taxon>
        <taxon>Triticodae</taxon>
        <taxon>Triticeae</taxon>
        <taxon>Hordeinae</taxon>
        <taxon>Hordeum</taxon>
    </lineage>
</organism>
<dbReference type="InterPro" id="IPR041844">
    <property type="entry name" value="Plantacyanin"/>
</dbReference>
<dbReference type="Gramene" id="HORVU.MOREX.r3.4HG0336890.1">
    <property type="protein sequence ID" value="HORVU.MOREX.r3.4HG0336890.1"/>
    <property type="gene ID" value="HORVU.MOREX.r3.4HG0336890"/>
</dbReference>
<gene>
    <name evidence="6" type="primary">LOC123451046</name>
</gene>
<evidence type="ECO:0000256" key="2">
    <source>
        <dbReference type="ARBA" id="ARBA00023008"/>
    </source>
</evidence>
<dbReference type="SUPFAM" id="SSF49503">
    <property type="entry name" value="Cupredoxins"/>
    <property type="match status" value="1"/>
</dbReference>
<accession>M0WV80</accession>
<dbReference type="GO" id="GO:0046872">
    <property type="term" value="F:metal ion binding"/>
    <property type="evidence" value="ECO:0007669"/>
    <property type="project" value="UniProtKB-KW"/>
</dbReference>
<evidence type="ECO:0000256" key="1">
    <source>
        <dbReference type="ARBA" id="ARBA00022723"/>
    </source>
</evidence>
<dbReference type="RefSeq" id="XP_044983995.1">
    <property type="nucleotide sequence ID" value="XM_045128060.1"/>
</dbReference>
<dbReference type="SMR" id="M0WV80"/>
<dbReference type="Pfam" id="PF02298">
    <property type="entry name" value="Cu_bind_like"/>
    <property type="match status" value="1"/>
</dbReference>
<dbReference type="EnsemblPlants" id="HORVU.MOREX.r3.4HG0336890.1">
    <property type="protein sequence ID" value="HORVU.MOREX.r3.4HG0336890.1"/>
    <property type="gene ID" value="HORVU.MOREX.r3.4HG0336890"/>
</dbReference>
<dbReference type="Proteomes" id="UP000011116">
    <property type="component" value="Chromosome 4H"/>
</dbReference>
<reference evidence="7" key="1">
    <citation type="journal article" date="2012" name="Nature">
        <title>A physical, genetic and functional sequence assembly of the barley genome.</title>
        <authorList>
            <consortium name="The International Barley Genome Sequencing Consortium"/>
            <person name="Mayer K.F."/>
            <person name="Waugh R."/>
            <person name="Brown J.W."/>
            <person name="Schulman A."/>
            <person name="Langridge P."/>
            <person name="Platzer M."/>
            <person name="Fincher G.B."/>
            <person name="Muehlbauer G.J."/>
            <person name="Sato K."/>
            <person name="Close T.J."/>
            <person name="Wise R.P."/>
            <person name="Stein N."/>
        </authorList>
    </citation>
    <scope>NUCLEOTIDE SEQUENCE [LARGE SCALE GENOMIC DNA]</scope>
    <source>
        <strain evidence="7">cv. Morex</strain>
    </source>
</reference>
<dbReference type="CDD" id="cd11013">
    <property type="entry name" value="Plantacyanin"/>
    <property type="match status" value="1"/>
</dbReference>
<dbReference type="InterPro" id="IPR003245">
    <property type="entry name" value="Phytocyanin_dom"/>
</dbReference>
<dbReference type="AlphaFoldDB" id="M0WV80"/>
<dbReference type="KEGG" id="hvg:123451046"/>
<feature type="domain" description="Phytocyanin" evidence="5">
    <location>
        <begin position="34"/>
        <end position="129"/>
    </location>
</feature>
<evidence type="ECO:0000313" key="6">
    <source>
        <dbReference type="EnsemblPlants" id="HORVU.MOREX.r3.4HG0336890.1"/>
    </source>
</evidence>
<proteinExistence type="predicted"/>
<dbReference type="OrthoDB" id="2011645at2759"/>
<keyword evidence="2" id="KW-0186">Copper</keyword>
<dbReference type="ExpressionAtlas" id="M0WV80">
    <property type="expression patterns" value="baseline and differential"/>
</dbReference>
<name>M0WV80_HORVV</name>
<reference evidence="6" key="3">
    <citation type="submission" date="2022-01" db="UniProtKB">
        <authorList>
            <consortium name="EnsemblPlants"/>
        </authorList>
    </citation>
    <scope>IDENTIFICATION</scope>
    <source>
        <strain evidence="6">subsp. vulgare</strain>
    </source>
</reference>
<keyword evidence="7" id="KW-1185">Reference proteome</keyword>
<dbReference type="GO" id="GO:0005886">
    <property type="term" value="C:plasma membrane"/>
    <property type="evidence" value="ECO:0000318"/>
    <property type="project" value="GO_Central"/>
</dbReference>
<dbReference type="PANTHER" id="PTHR33021:SF463">
    <property type="entry name" value="OS03G0709100 PROTEIN"/>
    <property type="match status" value="1"/>
</dbReference>
<dbReference type="GeneID" id="123451046"/>
<dbReference type="Gramene" id="HORVU.MOREX.r2.4HG0280940.1">
    <property type="protein sequence ID" value="HORVU.MOREX.r2.4HG0280940.1"/>
    <property type="gene ID" value="HORVU.MOREX.r2.4HG0280940"/>
</dbReference>
<dbReference type="PROSITE" id="PS51485">
    <property type="entry name" value="PHYTOCYANIN"/>
    <property type="match status" value="1"/>
</dbReference>
<dbReference type="InterPro" id="IPR008972">
    <property type="entry name" value="Cupredoxin"/>
</dbReference>
<dbReference type="PROSITE" id="PS51257">
    <property type="entry name" value="PROKAR_LIPOPROTEIN"/>
    <property type="match status" value="1"/>
</dbReference>
<sequence>MAGGRGGAASHAAVVVSAAALAVACCCMGVAGAATYYVGDGGGWSLSSASWPNGKQFRAGDVLVFRYSPWIHNVVAVGEDGYARCATPAGARTYESGNDAVRLARGDNRFMCTRFYHCNLGMKMVVNAA</sequence>
<dbReference type="Gene3D" id="2.60.40.420">
    <property type="entry name" value="Cupredoxins - blue copper proteins"/>
    <property type="match status" value="1"/>
</dbReference>
<dbReference type="STRING" id="112509.M0WV80"/>
<dbReference type="InterPro" id="IPR039391">
    <property type="entry name" value="Phytocyanin-like"/>
</dbReference>
<evidence type="ECO:0000259" key="5">
    <source>
        <dbReference type="PROSITE" id="PS51485"/>
    </source>
</evidence>
<protein>
    <recommendedName>
        <fullName evidence="4">Plantacyanin</fullName>
    </recommendedName>
</protein>
<keyword evidence="1" id="KW-0479">Metal-binding</keyword>
<dbReference type="PANTHER" id="PTHR33021">
    <property type="entry name" value="BLUE COPPER PROTEIN"/>
    <property type="match status" value="1"/>
</dbReference>
<dbReference type="PaxDb" id="4513-MLOC_54945.3"/>
<dbReference type="OMA" id="ANRFMCT"/>
<dbReference type="eggNOG" id="ENOG502S11U">
    <property type="taxonomic scope" value="Eukaryota"/>
</dbReference>
<dbReference type="FunFam" id="2.60.40.420:FF:000013">
    <property type="entry name" value="basic blue protein-like"/>
    <property type="match status" value="1"/>
</dbReference>